<protein>
    <submittedName>
        <fullName evidence="2">Uncharacterized protein</fullName>
    </submittedName>
</protein>
<sequence>MRLCARQQDRFGVGEIRSYETTGMVLYHILPRAAPFSAAYYRSVKKSKTLSIFRFLSLASSSVTTILSKPPASRKSRTKMMFKTLLASLALTAVTVDAAGQWSRRIYYDNLPCNPNHYAHLLSVYIPNAPCAGKTTAEESLLAVCIPKSDDPLAPSSEGSGCDTVTSDLPSDAEWIPRDGQGSKRPNTPYLVVNTYGNVQGCAVTSTTNSISQTVYAADGKCYAYEPGVFFKAACNSAQGIVTWCKDSACTRCGEMGTLSEGIAGTWTLNADCTGSAMGSPSRSICSGGGNSPLPNWTVSNGTATTTTATRTSTTASSGQGTASVSSIPTAAATQGSGVGKVEVGVGAVVAAVVGALAL</sequence>
<keyword evidence="3" id="KW-1185">Reference proteome</keyword>
<reference evidence="2" key="1">
    <citation type="submission" date="2020-05" db="EMBL/GenBank/DDBJ databases">
        <title>Phylogenomic resolution of chytrid fungi.</title>
        <authorList>
            <person name="Stajich J.E."/>
            <person name="Amses K."/>
            <person name="Simmons R."/>
            <person name="Seto K."/>
            <person name="Myers J."/>
            <person name="Bonds A."/>
            <person name="Quandt C.A."/>
            <person name="Barry K."/>
            <person name="Liu P."/>
            <person name="Grigoriev I."/>
            <person name="Longcore J.E."/>
            <person name="James T.Y."/>
        </authorList>
    </citation>
    <scope>NUCLEOTIDE SEQUENCE</scope>
    <source>
        <strain evidence="2">JEL0318</strain>
    </source>
</reference>
<evidence type="ECO:0000256" key="1">
    <source>
        <dbReference type="SAM" id="MobiDB-lite"/>
    </source>
</evidence>
<feature type="compositionally biased region" description="Low complexity" evidence="1">
    <location>
        <begin position="298"/>
        <end position="325"/>
    </location>
</feature>
<evidence type="ECO:0000313" key="2">
    <source>
        <dbReference type="EMBL" id="KAJ3050189.1"/>
    </source>
</evidence>
<dbReference type="AlphaFoldDB" id="A0AAD5X0U9"/>
<proteinExistence type="predicted"/>
<accession>A0AAD5X0U9</accession>
<gene>
    <name evidence="2" type="ORF">HK097_008839</name>
</gene>
<feature type="region of interest" description="Disordered" evidence="1">
    <location>
        <begin position="297"/>
        <end position="325"/>
    </location>
</feature>
<dbReference type="EMBL" id="JADGJD010000544">
    <property type="protein sequence ID" value="KAJ3050189.1"/>
    <property type="molecule type" value="Genomic_DNA"/>
</dbReference>
<dbReference type="Proteomes" id="UP001212841">
    <property type="component" value="Unassembled WGS sequence"/>
</dbReference>
<evidence type="ECO:0000313" key="3">
    <source>
        <dbReference type="Proteomes" id="UP001212841"/>
    </source>
</evidence>
<name>A0AAD5X0U9_9FUNG</name>
<organism evidence="2 3">
    <name type="scientific">Rhizophlyctis rosea</name>
    <dbReference type="NCBI Taxonomy" id="64517"/>
    <lineage>
        <taxon>Eukaryota</taxon>
        <taxon>Fungi</taxon>
        <taxon>Fungi incertae sedis</taxon>
        <taxon>Chytridiomycota</taxon>
        <taxon>Chytridiomycota incertae sedis</taxon>
        <taxon>Chytridiomycetes</taxon>
        <taxon>Rhizophlyctidales</taxon>
        <taxon>Rhizophlyctidaceae</taxon>
        <taxon>Rhizophlyctis</taxon>
    </lineage>
</organism>
<comment type="caution">
    <text evidence="2">The sequence shown here is derived from an EMBL/GenBank/DDBJ whole genome shotgun (WGS) entry which is preliminary data.</text>
</comment>